<comment type="caution">
    <text evidence="1">The sequence shown here is derived from an EMBL/GenBank/DDBJ whole genome shotgun (WGS) entry which is preliminary data.</text>
</comment>
<reference evidence="1 2" key="1">
    <citation type="submission" date="2016-01" db="EMBL/GenBank/DDBJ databases">
        <title>The new phylogeny of the genus Mycobacterium.</title>
        <authorList>
            <person name="Tarcisio F."/>
            <person name="Conor M."/>
            <person name="Antonella G."/>
            <person name="Elisabetta G."/>
            <person name="Giulia F.S."/>
            <person name="Sara T."/>
            <person name="Anna F."/>
            <person name="Clotilde B."/>
            <person name="Roberto B."/>
            <person name="Veronica D.S."/>
            <person name="Fabio R."/>
            <person name="Monica P."/>
            <person name="Olivier J."/>
            <person name="Enrico T."/>
            <person name="Nicola S."/>
        </authorList>
    </citation>
    <scope>NUCLEOTIDE SEQUENCE [LARGE SCALE GENOMIC DNA]</scope>
    <source>
        <strain evidence="1 2">DSM 45394</strain>
    </source>
</reference>
<accession>A0A1X1Y7F1</accession>
<evidence type="ECO:0000313" key="2">
    <source>
        <dbReference type="Proteomes" id="UP000193866"/>
    </source>
</evidence>
<organism evidence="1 2">
    <name type="scientific">Mycolicibacter longobardus</name>
    <dbReference type="NCBI Taxonomy" id="1108812"/>
    <lineage>
        <taxon>Bacteria</taxon>
        <taxon>Bacillati</taxon>
        <taxon>Actinomycetota</taxon>
        <taxon>Actinomycetes</taxon>
        <taxon>Mycobacteriales</taxon>
        <taxon>Mycobacteriaceae</taxon>
        <taxon>Mycolicibacter</taxon>
    </lineage>
</organism>
<dbReference type="Proteomes" id="UP000193866">
    <property type="component" value="Unassembled WGS sequence"/>
</dbReference>
<proteinExistence type="predicted"/>
<evidence type="ECO:0000313" key="1">
    <source>
        <dbReference type="EMBL" id="ORW07037.1"/>
    </source>
</evidence>
<sequence>MIQVRAGHFETFGGRRYQRGNGIRTWASTDGLAHESRNQGIGLDSICAEEHEEVGPGHWAKTASTAVDALLLVGIPVDVGGVHYSGFGEPPSGVDNRFSFQGATCLLPVGEYL</sequence>
<keyword evidence="2" id="KW-1185">Reference proteome</keyword>
<name>A0A1X1Y7F1_9MYCO</name>
<gene>
    <name evidence="1" type="ORF">AWC16_22655</name>
</gene>
<protein>
    <submittedName>
        <fullName evidence="1">Uncharacterized protein</fullName>
    </submittedName>
</protein>
<dbReference type="AlphaFoldDB" id="A0A1X1Y7F1"/>
<dbReference type="EMBL" id="LQPG01000055">
    <property type="protein sequence ID" value="ORW07037.1"/>
    <property type="molecule type" value="Genomic_DNA"/>
</dbReference>